<evidence type="ECO:0000313" key="2">
    <source>
        <dbReference type="Proteomes" id="UP000789702"/>
    </source>
</evidence>
<keyword evidence="2" id="KW-1185">Reference proteome</keyword>
<feature type="non-terminal residue" evidence="1">
    <location>
        <position position="1"/>
    </location>
</feature>
<dbReference type="Proteomes" id="UP000789702">
    <property type="component" value="Unassembled WGS sequence"/>
</dbReference>
<evidence type="ECO:0000313" key="1">
    <source>
        <dbReference type="EMBL" id="CAG8766889.1"/>
    </source>
</evidence>
<gene>
    <name evidence="1" type="ORF">DHETER_LOCUS15615</name>
</gene>
<sequence length="57" mass="6478">LYDEFSGACSWALSALCGVFVLEHFQHYVVNSPWQFWYCVPLALCSKFSGICPWALS</sequence>
<dbReference type="EMBL" id="CAJVPU010054397">
    <property type="protein sequence ID" value="CAG8766889.1"/>
    <property type="molecule type" value="Genomic_DNA"/>
</dbReference>
<comment type="caution">
    <text evidence="1">The sequence shown here is derived from an EMBL/GenBank/DDBJ whole genome shotgun (WGS) entry which is preliminary data.</text>
</comment>
<proteinExistence type="predicted"/>
<protein>
    <submittedName>
        <fullName evidence="1">5739_t:CDS:1</fullName>
    </submittedName>
</protein>
<organism evidence="1 2">
    <name type="scientific">Dentiscutata heterogama</name>
    <dbReference type="NCBI Taxonomy" id="1316150"/>
    <lineage>
        <taxon>Eukaryota</taxon>
        <taxon>Fungi</taxon>
        <taxon>Fungi incertae sedis</taxon>
        <taxon>Mucoromycota</taxon>
        <taxon>Glomeromycotina</taxon>
        <taxon>Glomeromycetes</taxon>
        <taxon>Diversisporales</taxon>
        <taxon>Gigasporaceae</taxon>
        <taxon>Dentiscutata</taxon>
    </lineage>
</organism>
<feature type="non-terminal residue" evidence="1">
    <location>
        <position position="57"/>
    </location>
</feature>
<reference evidence="1" key="1">
    <citation type="submission" date="2021-06" db="EMBL/GenBank/DDBJ databases">
        <authorList>
            <person name="Kallberg Y."/>
            <person name="Tangrot J."/>
            <person name="Rosling A."/>
        </authorList>
    </citation>
    <scope>NUCLEOTIDE SEQUENCE</scope>
    <source>
        <strain evidence="1">IL203A</strain>
    </source>
</reference>
<accession>A0ACA9QWJ4</accession>
<name>A0ACA9QWJ4_9GLOM</name>